<dbReference type="HOGENOM" id="CLU_500591_0_0_1"/>
<keyword evidence="1" id="KW-0175">Coiled coil</keyword>
<dbReference type="AlphaFoldDB" id="S8BXI1"/>
<dbReference type="OrthoDB" id="5321006at2759"/>
<feature type="compositionally biased region" description="Low complexity" evidence="2">
    <location>
        <begin position="399"/>
        <end position="430"/>
    </location>
</feature>
<dbReference type="InterPro" id="IPR046464">
    <property type="entry name" value="SWI-SNF_Ssr4_C"/>
</dbReference>
<dbReference type="OMA" id="YARNHEL"/>
<feature type="coiled-coil region" evidence="1">
    <location>
        <begin position="192"/>
        <end position="223"/>
    </location>
</feature>
<sequence>MMPQAGPYYAPQGHPQMHPQQYMSPHPHPAMNPSMMQTPTRPAPQRGQPTPGGHYGMPPQMMQTPGGPVGPGGPGPSTSKRQRTSQSMPTAGPSNPVLAATIDSVEDEEDTSRGDVLDHINPREISTQRYKQHHEWFEEVFTSPYANSNIEPGSIGIEKLGAWLKPLIDGALEKDGKPVNGKSYKEAVELITKNFEKIIADTNAEIEDMQREHQKQIAEIKNDRVTELTKELRFAKPTDAEIQFGLVLPAPLDAADTRQTNRTVEEIVAEFEQITGGKVIDSELVHCHNPQPEVAAYEETLRQEAAAAAAAAAAANALGLKGNGEKEQETDKMAGVGPSESTSPDNARYLVPVVIEKTDVTGSSSANPPATTTAAAAAQPTPLTASATNEDTPMTDAEPVPAATSTAAPPTAPVQAAATTGAPTATSTPGGLSGTPMSPFVIPSPSPAGFTPQSQSRNPTPGIPTPLPQTAEPGQSQTPNPLLQDPNNPTPGKVIEEPPTVPGEDDLLEGITGGDDDDFDFGGGAAEAMDLLGAGDSFVDNEFM</sequence>
<feature type="compositionally biased region" description="Low complexity" evidence="2">
    <location>
        <begin position="361"/>
        <end position="388"/>
    </location>
</feature>
<feature type="region of interest" description="Disordered" evidence="2">
    <location>
        <begin position="1"/>
        <end position="97"/>
    </location>
</feature>
<gene>
    <name evidence="4" type="ORF">H072_1785</name>
</gene>
<dbReference type="EMBL" id="AQGS01000055">
    <property type="protein sequence ID" value="EPS44228.1"/>
    <property type="molecule type" value="Genomic_DNA"/>
</dbReference>
<dbReference type="Pfam" id="PF20497">
    <property type="entry name" value="SWI-SNF_Ssr4_C"/>
    <property type="match status" value="1"/>
</dbReference>
<accession>S8BXI1</accession>
<feature type="compositionally biased region" description="Polar residues" evidence="2">
    <location>
        <begin position="472"/>
        <end position="487"/>
    </location>
</feature>
<dbReference type="Proteomes" id="UP000015100">
    <property type="component" value="Unassembled WGS sequence"/>
</dbReference>
<keyword evidence="5" id="KW-1185">Reference proteome</keyword>
<protein>
    <recommendedName>
        <fullName evidence="3">SWI/SNF and RSC complexes subunit Ssr4 C-terminal domain-containing protein</fullName>
    </recommendedName>
</protein>
<reference evidence="5" key="2">
    <citation type="submission" date="2013-04" db="EMBL/GenBank/DDBJ databases">
        <title>Genomic mechanisms accounting for the adaptation to parasitism in nematode-trapping fungi.</title>
        <authorList>
            <person name="Ahren D.G."/>
        </authorList>
    </citation>
    <scope>NUCLEOTIDE SEQUENCE [LARGE SCALE GENOMIC DNA]</scope>
    <source>
        <strain evidence="5">CBS 200.50</strain>
    </source>
</reference>
<name>S8BXI1_DACHA</name>
<reference evidence="4 5" key="1">
    <citation type="journal article" date="2013" name="PLoS Genet.">
        <title>Genomic mechanisms accounting for the adaptation to parasitism in nematode-trapping fungi.</title>
        <authorList>
            <person name="Meerupati T."/>
            <person name="Andersson K.M."/>
            <person name="Friman E."/>
            <person name="Kumar D."/>
            <person name="Tunlid A."/>
            <person name="Ahren D."/>
        </authorList>
    </citation>
    <scope>NUCLEOTIDE SEQUENCE [LARGE SCALE GENOMIC DNA]</scope>
    <source>
        <strain evidence="4 5">CBS 200.50</strain>
    </source>
</reference>
<feature type="region of interest" description="Disordered" evidence="2">
    <location>
        <begin position="321"/>
        <end position="347"/>
    </location>
</feature>
<feature type="domain" description="SWI/SNF and RSC complexes subunit Ssr4 C-terminal" evidence="3">
    <location>
        <begin position="105"/>
        <end position="405"/>
    </location>
</feature>
<feature type="region of interest" description="Disordered" evidence="2">
    <location>
        <begin position="360"/>
        <end position="518"/>
    </location>
</feature>
<evidence type="ECO:0000313" key="5">
    <source>
        <dbReference type="Proteomes" id="UP000015100"/>
    </source>
</evidence>
<evidence type="ECO:0000256" key="1">
    <source>
        <dbReference type="SAM" id="Coils"/>
    </source>
</evidence>
<comment type="caution">
    <text evidence="4">The sequence shown here is derived from an EMBL/GenBank/DDBJ whole genome shotgun (WGS) entry which is preliminary data.</text>
</comment>
<proteinExistence type="predicted"/>
<feature type="compositionally biased region" description="Low complexity" evidence="2">
    <location>
        <begin position="56"/>
        <end position="66"/>
    </location>
</feature>
<evidence type="ECO:0000256" key="2">
    <source>
        <dbReference type="SAM" id="MobiDB-lite"/>
    </source>
</evidence>
<organism evidence="4 5">
    <name type="scientific">Dactylellina haptotyla (strain CBS 200.50)</name>
    <name type="common">Nematode-trapping fungus</name>
    <name type="synonym">Monacrosporium haptotylum</name>
    <dbReference type="NCBI Taxonomy" id="1284197"/>
    <lineage>
        <taxon>Eukaryota</taxon>
        <taxon>Fungi</taxon>
        <taxon>Dikarya</taxon>
        <taxon>Ascomycota</taxon>
        <taxon>Pezizomycotina</taxon>
        <taxon>Orbiliomycetes</taxon>
        <taxon>Orbiliales</taxon>
        <taxon>Orbiliaceae</taxon>
        <taxon>Dactylellina</taxon>
    </lineage>
</organism>
<evidence type="ECO:0000313" key="4">
    <source>
        <dbReference type="EMBL" id="EPS44228.1"/>
    </source>
</evidence>
<feature type="compositionally biased region" description="Acidic residues" evidence="2">
    <location>
        <begin position="503"/>
        <end position="518"/>
    </location>
</feature>
<dbReference type="STRING" id="1284197.S8BXI1"/>
<feature type="compositionally biased region" description="Basic and acidic residues" evidence="2">
    <location>
        <begin position="323"/>
        <end position="332"/>
    </location>
</feature>
<feature type="compositionally biased region" description="Polar residues" evidence="2">
    <location>
        <begin position="84"/>
        <end position="93"/>
    </location>
</feature>
<evidence type="ECO:0000259" key="3">
    <source>
        <dbReference type="Pfam" id="PF20497"/>
    </source>
</evidence>